<dbReference type="RefSeq" id="WP_140590837.1">
    <property type="nucleotide sequence ID" value="NZ_VFWZ01000002.1"/>
</dbReference>
<evidence type="ECO:0000313" key="3">
    <source>
        <dbReference type="Proteomes" id="UP000315540"/>
    </source>
</evidence>
<accession>A0A504JEU9</accession>
<dbReference type="PROSITE" id="PS51257">
    <property type="entry name" value="PROKAR_LIPOPROTEIN"/>
    <property type="match status" value="1"/>
</dbReference>
<sequence>MKINNVIVIILILITSVACSPAINVRNTNARSGIMRVKQFTNKPTTLMWAHHDPTQRQTLMYVDENGNIKILAEQSPDAGLSRNLNLTTKAKVEGTIDAEVAIKTAAELEKLTNRTTSLMITRESLYRLAEMYFNGAIDKGKYEILFKEVINQTKELIKEEAKLEEQKANIANTEMEKLKLDLEKSKKKENLEKDKPKESKKKSEN</sequence>
<name>A0A504JEU9_9FLAO</name>
<feature type="region of interest" description="Disordered" evidence="1">
    <location>
        <begin position="180"/>
        <end position="206"/>
    </location>
</feature>
<organism evidence="2 3">
    <name type="scientific">Aquimarina algicola</name>
    <dbReference type="NCBI Taxonomy" id="2589995"/>
    <lineage>
        <taxon>Bacteria</taxon>
        <taxon>Pseudomonadati</taxon>
        <taxon>Bacteroidota</taxon>
        <taxon>Flavobacteriia</taxon>
        <taxon>Flavobacteriales</taxon>
        <taxon>Flavobacteriaceae</taxon>
        <taxon>Aquimarina</taxon>
    </lineage>
</organism>
<evidence type="ECO:0000256" key="1">
    <source>
        <dbReference type="SAM" id="MobiDB-lite"/>
    </source>
</evidence>
<gene>
    <name evidence="2" type="ORF">FHK87_05115</name>
</gene>
<dbReference type="OrthoDB" id="1452956at2"/>
<dbReference type="EMBL" id="VFWZ01000002">
    <property type="protein sequence ID" value="TPN86975.1"/>
    <property type="molecule type" value="Genomic_DNA"/>
</dbReference>
<dbReference type="Proteomes" id="UP000315540">
    <property type="component" value="Unassembled WGS sequence"/>
</dbReference>
<keyword evidence="3" id="KW-1185">Reference proteome</keyword>
<comment type="caution">
    <text evidence="2">The sequence shown here is derived from an EMBL/GenBank/DDBJ whole genome shotgun (WGS) entry which is preliminary data.</text>
</comment>
<proteinExistence type="predicted"/>
<protein>
    <submittedName>
        <fullName evidence="2">Uncharacterized protein</fullName>
    </submittedName>
</protein>
<evidence type="ECO:0000313" key="2">
    <source>
        <dbReference type="EMBL" id="TPN86975.1"/>
    </source>
</evidence>
<reference evidence="2 3" key="1">
    <citation type="submission" date="2019-06" db="EMBL/GenBank/DDBJ databases">
        <authorList>
            <person name="Meng X."/>
        </authorList>
    </citation>
    <scope>NUCLEOTIDE SEQUENCE [LARGE SCALE GENOMIC DNA]</scope>
    <source>
        <strain evidence="2 3">M625</strain>
    </source>
</reference>
<dbReference type="AlphaFoldDB" id="A0A504JEU9"/>